<comment type="caution">
    <text evidence="1">The sequence shown here is derived from an EMBL/GenBank/DDBJ whole genome shotgun (WGS) entry which is preliminary data.</text>
</comment>
<evidence type="ECO:0000313" key="2">
    <source>
        <dbReference type="Proteomes" id="UP000790347"/>
    </source>
</evidence>
<organism evidence="1 2">
    <name type="scientific">Dermatophagoides farinae</name>
    <name type="common">American house dust mite</name>
    <dbReference type="NCBI Taxonomy" id="6954"/>
    <lineage>
        <taxon>Eukaryota</taxon>
        <taxon>Metazoa</taxon>
        <taxon>Ecdysozoa</taxon>
        <taxon>Arthropoda</taxon>
        <taxon>Chelicerata</taxon>
        <taxon>Arachnida</taxon>
        <taxon>Acari</taxon>
        <taxon>Acariformes</taxon>
        <taxon>Sarcoptiformes</taxon>
        <taxon>Astigmata</taxon>
        <taxon>Psoroptidia</taxon>
        <taxon>Analgoidea</taxon>
        <taxon>Pyroglyphidae</taxon>
        <taxon>Dermatophagoidinae</taxon>
        <taxon>Dermatophagoides</taxon>
    </lineage>
</organism>
<accession>A0A922HPI0</accession>
<keyword evidence="2" id="KW-1185">Reference proteome</keyword>
<protein>
    <submittedName>
        <fullName evidence="1">Uncharacterized protein</fullName>
    </submittedName>
</protein>
<reference evidence="1" key="1">
    <citation type="submission" date="2013-05" db="EMBL/GenBank/DDBJ databases">
        <authorList>
            <person name="Yim A.K.Y."/>
            <person name="Chan T.F."/>
            <person name="Ji K.M."/>
            <person name="Liu X.Y."/>
            <person name="Zhou J.W."/>
            <person name="Li R.Q."/>
            <person name="Yang K.Y."/>
            <person name="Li J."/>
            <person name="Li M."/>
            <person name="Law P.T.W."/>
            <person name="Wu Y.L."/>
            <person name="Cai Z.L."/>
            <person name="Qin H."/>
            <person name="Bao Y."/>
            <person name="Leung R.K.K."/>
            <person name="Ng P.K.S."/>
            <person name="Zou J."/>
            <person name="Zhong X.J."/>
            <person name="Ran P.X."/>
            <person name="Zhong N.S."/>
            <person name="Liu Z.G."/>
            <person name="Tsui S.K.W."/>
        </authorList>
    </citation>
    <scope>NUCLEOTIDE SEQUENCE</scope>
    <source>
        <strain evidence="1">Derf</strain>
        <tissue evidence="1">Whole organism</tissue>
    </source>
</reference>
<dbReference type="Proteomes" id="UP000790347">
    <property type="component" value="Unassembled WGS sequence"/>
</dbReference>
<name>A0A922HPI0_DERFA</name>
<proteinExistence type="predicted"/>
<sequence length="43" mass="5187">MEIKIVLDSSFKNEINFFISPNNRLSYKKNRPVHYDYDDIHGQ</sequence>
<reference evidence="1" key="2">
    <citation type="journal article" date="2022" name="Res Sq">
        <title>Comparative Genomics Reveals Insights into the Divergent Evolution of Astigmatic Mites and Household Pest Adaptations.</title>
        <authorList>
            <person name="Xiong Q."/>
            <person name="Wan A.T.-Y."/>
            <person name="Liu X.-Y."/>
            <person name="Fung C.S.-H."/>
            <person name="Xiao X."/>
            <person name="Malainual N."/>
            <person name="Hou J."/>
            <person name="Wang L."/>
            <person name="Wang M."/>
            <person name="Yang K."/>
            <person name="Cui Y."/>
            <person name="Leung E."/>
            <person name="Nong W."/>
            <person name="Shin S.-K."/>
            <person name="Au S."/>
            <person name="Jeong K.Y."/>
            <person name="Chew F.T."/>
            <person name="Hui J."/>
            <person name="Leung T.F."/>
            <person name="Tungtrongchitr A."/>
            <person name="Zhong N."/>
            <person name="Liu Z."/>
            <person name="Tsui S."/>
        </authorList>
    </citation>
    <scope>NUCLEOTIDE SEQUENCE</scope>
    <source>
        <strain evidence="1">Derf</strain>
        <tissue evidence="1">Whole organism</tissue>
    </source>
</reference>
<gene>
    <name evidence="1" type="ORF">DERF_013448</name>
</gene>
<dbReference type="EMBL" id="ASGP02000007">
    <property type="protein sequence ID" value="KAH9497455.1"/>
    <property type="molecule type" value="Genomic_DNA"/>
</dbReference>
<evidence type="ECO:0000313" key="1">
    <source>
        <dbReference type="EMBL" id="KAH9497455.1"/>
    </source>
</evidence>
<dbReference type="AlphaFoldDB" id="A0A922HPI0"/>